<gene>
    <name evidence="3" type="ORF">CS006_07605</name>
</gene>
<reference evidence="3 4" key="1">
    <citation type="submission" date="2017-10" db="EMBL/GenBank/DDBJ databases">
        <title>Draft genome sequences of strains TRE 1, TRE 9, TRE H and TRI 7, isolated from tamarins, belonging to four potential novel Bifidobacterium species.</title>
        <authorList>
            <person name="Mattarelli P."/>
            <person name="Modesto M."/>
            <person name="Puglisi E."/>
            <person name="Morelli L."/>
            <person name="Spezio C."/>
            <person name="Bonetti A."/>
            <person name="Sandri C."/>
        </authorList>
    </citation>
    <scope>NUCLEOTIDE SEQUENCE [LARGE SCALE GENOMIC DNA]</scope>
    <source>
        <strain evidence="4">TRE1</strain>
    </source>
</reference>
<proteinExistence type="predicted"/>
<evidence type="ECO:0000256" key="2">
    <source>
        <dbReference type="SAM" id="Phobius"/>
    </source>
</evidence>
<dbReference type="Proteomes" id="UP000229095">
    <property type="component" value="Unassembled WGS sequence"/>
</dbReference>
<feature type="region of interest" description="Disordered" evidence="1">
    <location>
        <begin position="124"/>
        <end position="151"/>
    </location>
</feature>
<protein>
    <submittedName>
        <fullName evidence="3">Septum formation initiator</fullName>
    </submittedName>
</protein>
<accession>A0A2M9H8G8</accession>
<organism evidence="3 4">
    <name type="scientific">Bifidobacterium primatium</name>
    <dbReference type="NCBI Taxonomy" id="2045438"/>
    <lineage>
        <taxon>Bacteria</taxon>
        <taxon>Bacillati</taxon>
        <taxon>Actinomycetota</taxon>
        <taxon>Actinomycetes</taxon>
        <taxon>Bifidobacteriales</taxon>
        <taxon>Bifidobacteriaceae</taxon>
        <taxon>Bifidobacterium</taxon>
    </lineage>
</organism>
<dbReference type="InterPro" id="IPR007060">
    <property type="entry name" value="FtsL/DivIC"/>
</dbReference>
<name>A0A2M9H8G8_9BIFI</name>
<evidence type="ECO:0000313" key="4">
    <source>
        <dbReference type="Proteomes" id="UP000229095"/>
    </source>
</evidence>
<feature type="compositionally biased region" description="Low complexity" evidence="1">
    <location>
        <begin position="130"/>
        <end position="143"/>
    </location>
</feature>
<keyword evidence="2" id="KW-0472">Membrane</keyword>
<dbReference type="EMBL" id="PEBI01000003">
    <property type="protein sequence ID" value="PJM73096.1"/>
    <property type="molecule type" value="Genomic_DNA"/>
</dbReference>
<dbReference type="Pfam" id="PF04977">
    <property type="entry name" value="DivIC"/>
    <property type="match status" value="1"/>
</dbReference>
<feature type="transmembrane region" description="Helical" evidence="2">
    <location>
        <begin position="35"/>
        <end position="58"/>
    </location>
</feature>
<dbReference type="AlphaFoldDB" id="A0A2M9H8G8"/>
<dbReference type="RefSeq" id="WP_100511198.1">
    <property type="nucleotide sequence ID" value="NZ_PEBI01000003.1"/>
</dbReference>
<evidence type="ECO:0000256" key="1">
    <source>
        <dbReference type="SAM" id="MobiDB-lite"/>
    </source>
</evidence>
<dbReference type="OrthoDB" id="5187715at2"/>
<keyword evidence="2" id="KW-1133">Transmembrane helix</keyword>
<comment type="caution">
    <text evidence="3">The sequence shown here is derived from an EMBL/GenBank/DDBJ whole genome shotgun (WGS) entry which is preliminary data.</text>
</comment>
<keyword evidence="2" id="KW-0812">Transmembrane</keyword>
<sequence length="172" mass="18759">MSNKDARSKRQGRPSTVKKGATRANGGKSSASSGLLSSAPITFFITIIIVILGAIQLLSTFHTYALNLAELNSLKNEEASLIAQKEQLDNDIDRWGDDAYVTAQARERLGFVFPGERSIRILHPEAVTGKTTDSDASSKSSSDTEQKLPWYKDMFSSFEKADATPTQSKEGK</sequence>
<feature type="region of interest" description="Disordered" evidence="1">
    <location>
        <begin position="1"/>
        <end position="34"/>
    </location>
</feature>
<evidence type="ECO:0000313" key="3">
    <source>
        <dbReference type="EMBL" id="PJM73096.1"/>
    </source>
</evidence>
<keyword evidence="4" id="KW-1185">Reference proteome</keyword>